<reference evidence="20 24" key="2">
    <citation type="submission" date="2019-01" db="EMBL/GenBank/DDBJ databases">
        <title>Complete Genome Sequence and Annotation of the Paracoccus pantotrophus type strain DSM 2944.</title>
        <authorList>
            <person name="Bockwoldt J.A."/>
            <person name="Zimmermann M."/>
            <person name="Tiso T."/>
            <person name="Blank L.M."/>
        </authorList>
    </citation>
    <scope>NUCLEOTIDE SEQUENCE [LARGE SCALE GENOMIC DNA]</scope>
    <source>
        <strain evidence="20 24">DSM 2944</strain>
    </source>
</reference>
<dbReference type="NCBIfam" id="TIGR04484">
    <property type="entry name" value="thiosulf_SoxA"/>
    <property type="match status" value="1"/>
</dbReference>
<dbReference type="PROSITE" id="PS51007">
    <property type="entry name" value="CYTC"/>
    <property type="match status" value="1"/>
</dbReference>
<dbReference type="EMBL" id="CP044423">
    <property type="protein sequence ID" value="QFG35249.1"/>
    <property type="molecule type" value="Genomic_DNA"/>
</dbReference>
<feature type="binding site" description="covalent" evidence="16">
    <location>
        <position position="106"/>
    </location>
    <ligand>
        <name>heme c</name>
        <dbReference type="ChEBI" id="CHEBI:61717"/>
        <label>1</label>
    </ligand>
</feature>
<dbReference type="Proteomes" id="UP000273626">
    <property type="component" value="Unassembled WGS sequence"/>
</dbReference>
<comment type="cofactor">
    <cofactor evidence="16">
        <name>heme</name>
        <dbReference type="ChEBI" id="CHEBI:30413"/>
    </cofactor>
    <text evidence="16">Binds 2 heme groups per subunit.</text>
</comment>
<feature type="active site" description="Cysteine persulfide intermediate" evidence="15">
    <location>
        <position position="251"/>
    </location>
</feature>
<dbReference type="GO" id="GO:0020037">
    <property type="term" value="F:heme binding"/>
    <property type="evidence" value="ECO:0007669"/>
    <property type="project" value="InterPro"/>
</dbReference>
<keyword evidence="23" id="KW-1185">Reference proteome</keyword>
<dbReference type="FunFam" id="1.10.760.10:FF:000030">
    <property type="entry name" value="L-cysteine S-thiosulfotransferase subunit SoxA"/>
    <property type="match status" value="1"/>
</dbReference>
<feature type="binding site" description="axial binding residue" evidence="17">
    <location>
        <position position="251"/>
    </location>
    <ligand>
        <name>heme c</name>
        <dbReference type="ChEBI" id="CHEBI:61717"/>
        <label>2</label>
    </ligand>
    <ligandPart>
        <name>Fe</name>
        <dbReference type="ChEBI" id="CHEBI:18248"/>
    </ligandPart>
</feature>
<feature type="binding site" description="axial binding residue" evidence="17">
    <location>
        <position position="210"/>
    </location>
    <ligand>
        <name>heme c</name>
        <dbReference type="ChEBI" id="CHEBI:61717"/>
        <label>2</label>
    </ligand>
    <ligandPart>
        <name>Fe</name>
        <dbReference type="ChEBI" id="CHEBI:18248"/>
    </ligandPart>
</feature>
<dbReference type="SUPFAM" id="SSF46626">
    <property type="entry name" value="Cytochrome c"/>
    <property type="match status" value="2"/>
</dbReference>
<evidence type="ECO:0000256" key="9">
    <source>
        <dbReference type="ARBA" id="ARBA00022982"/>
    </source>
</evidence>
<comment type="subcellular location">
    <subcellularLocation>
        <location evidence="1 14">Periplasm</location>
    </subcellularLocation>
</comment>
<dbReference type="GO" id="GO:0016669">
    <property type="term" value="F:oxidoreductase activity, acting on a sulfur group of donors, cytochrome as acceptor"/>
    <property type="evidence" value="ECO:0007669"/>
    <property type="project" value="InterPro"/>
</dbReference>
<comment type="cofactor">
    <cofactor evidence="14">
        <name>heme c</name>
        <dbReference type="ChEBI" id="CHEBI:61717"/>
    </cofactor>
    <text evidence="14">Binds 2 heme groups per subunit.</text>
</comment>
<dbReference type="Gene3D" id="1.10.760.10">
    <property type="entry name" value="Cytochrome c-like domain"/>
    <property type="match status" value="2"/>
</dbReference>
<keyword evidence="10 14" id="KW-0408">Iron</keyword>
<reference evidence="21 25" key="3">
    <citation type="submission" date="2020-07" db="EMBL/GenBank/DDBJ databases">
        <title>The complete genome of Paracoccus pantotrophus ACCC 10489.</title>
        <authorList>
            <person name="Si Y."/>
        </authorList>
    </citation>
    <scope>NUCLEOTIDE SEQUENCE [LARGE SCALE GENOMIC DNA]</scope>
    <source>
        <strain evidence="25">ACCC 10489</strain>
        <strain evidence="21">ACCC10489</strain>
    </source>
</reference>
<dbReference type="SMR" id="A0A1I5IP77"/>
<evidence type="ECO:0000256" key="16">
    <source>
        <dbReference type="PIRSR" id="PIRSR038455-2"/>
    </source>
</evidence>
<evidence type="ECO:0000256" key="3">
    <source>
        <dbReference type="ARBA" id="ARBA00022448"/>
    </source>
</evidence>
<feature type="binding site" description="axial binding residue" evidence="17">
    <location>
        <position position="143"/>
    </location>
    <ligand>
        <name>heme c</name>
        <dbReference type="ChEBI" id="CHEBI:61717"/>
        <label>1</label>
    </ligand>
    <ligandPart>
        <name>Fe</name>
        <dbReference type="ChEBI" id="CHEBI:18248"/>
    </ligandPart>
</feature>
<organism evidence="20 24">
    <name type="scientific">Paracoccus pantotrophus</name>
    <name type="common">Thiosphaera pantotropha</name>
    <dbReference type="NCBI Taxonomy" id="82367"/>
    <lineage>
        <taxon>Bacteria</taxon>
        <taxon>Pseudomonadati</taxon>
        <taxon>Pseudomonadota</taxon>
        <taxon>Alphaproteobacteria</taxon>
        <taxon>Rhodobacterales</taxon>
        <taxon>Paracoccaceae</taxon>
        <taxon>Paracoccus</taxon>
    </lineage>
</organism>
<feature type="binding site" description="axial binding residue" evidence="17">
    <location>
        <position position="110"/>
    </location>
    <ligand>
        <name>heme c</name>
        <dbReference type="ChEBI" id="CHEBI:61717"/>
        <label>1</label>
    </ligand>
    <ligandPart>
        <name>Fe</name>
        <dbReference type="ChEBI" id="CHEBI:18248"/>
    </ligandPart>
</feature>
<dbReference type="InterPro" id="IPR025710">
    <property type="entry name" value="SoxA"/>
</dbReference>
<dbReference type="RefSeq" id="WP_024845877.1">
    <property type="nucleotide sequence ID" value="NZ_CP038206.1"/>
</dbReference>
<dbReference type="GO" id="GO:0019417">
    <property type="term" value="P:sulfur oxidation"/>
    <property type="evidence" value="ECO:0007669"/>
    <property type="project" value="InterPro"/>
</dbReference>
<evidence type="ECO:0000256" key="5">
    <source>
        <dbReference type="ARBA" id="ARBA00022679"/>
    </source>
</evidence>
<keyword evidence="9 14" id="KW-0249">Electron transport</keyword>
<comment type="subunit">
    <text evidence="2 14">Heterodimer of SoxA and SoxX.</text>
</comment>
<dbReference type="InterPro" id="IPR009056">
    <property type="entry name" value="Cyt_c-like_dom"/>
</dbReference>
<dbReference type="GO" id="GO:0046982">
    <property type="term" value="F:protein heterodimerization activity"/>
    <property type="evidence" value="ECO:0007669"/>
    <property type="project" value="UniProtKB-ARBA"/>
</dbReference>
<dbReference type="GO" id="GO:0009055">
    <property type="term" value="F:electron transfer activity"/>
    <property type="evidence" value="ECO:0007669"/>
    <property type="project" value="InterPro"/>
</dbReference>
<evidence type="ECO:0000256" key="13">
    <source>
        <dbReference type="ARBA" id="ARBA00048423"/>
    </source>
</evidence>
<comment type="similarity">
    <text evidence="11 14">Belongs to the SoxA family.</text>
</comment>
<dbReference type="AlphaFoldDB" id="A0A1I5IP77"/>
<keyword evidence="8 14" id="KW-0574">Periplasm</keyword>
<keyword evidence="4 14" id="KW-0349">Heme</keyword>
<dbReference type="PIRSF" id="PIRSF038455">
    <property type="entry name" value="SoxA"/>
    <property type="match status" value="1"/>
</dbReference>
<feature type="binding site" description="covalent" evidence="16">
    <location>
        <position position="109"/>
    </location>
    <ligand>
        <name>heme c</name>
        <dbReference type="ChEBI" id="CHEBI:61717"/>
        <label>1</label>
    </ligand>
</feature>
<keyword evidence="6 14" id="KW-0479">Metal-binding</keyword>
<dbReference type="GO" id="GO:0004792">
    <property type="term" value="F:thiosulfate-cyanide sulfurtransferase activity"/>
    <property type="evidence" value="ECO:0007669"/>
    <property type="project" value="UniProtKB-ARBA"/>
</dbReference>
<dbReference type="EMBL" id="CP058689">
    <property type="protein sequence ID" value="QLH13488.1"/>
    <property type="molecule type" value="Genomic_DNA"/>
</dbReference>
<dbReference type="Proteomes" id="UP000509322">
    <property type="component" value="Chromosome 1"/>
</dbReference>
<evidence type="ECO:0000259" key="19">
    <source>
        <dbReference type="PROSITE" id="PS51007"/>
    </source>
</evidence>
<feature type="chain" id="PRO_5044559548" description="SoxAX cytochrome complex subunit A" evidence="18">
    <location>
        <begin position="27"/>
        <end position="290"/>
    </location>
</feature>
<evidence type="ECO:0000256" key="8">
    <source>
        <dbReference type="ARBA" id="ARBA00022764"/>
    </source>
</evidence>
<comment type="catalytic activity">
    <reaction evidence="13 14">
        <text>S-sulfanyl-L-cysteinyl-[SoxY protein] + thiosulfate + 2 Fe(III)-[cytochrome c] = S-(2-sulfodisulfanyl)-L-cysteinyl-[SoxY protein] + 2 Fe(II)-[cytochrome c] + 2 H(+)</text>
        <dbReference type="Rhea" id="RHEA:51224"/>
        <dbReference type="Rhea" id="RHEA-COMP:10350"/>
        <dbReference type="Rhea" id="RHEA-COMP:14399"/>
        <dbReference type="Rhea" id="RHEA-COMP:14689"/>
        <dbReference type="Rhea" id="RHEA-COMP:14690"/>
        <dbReference type="ChEBI" id="CHEBI:15378"/>
        <dbReference type="ChEBI" id="CHEBI:29033"/>
        <dbReference type="ChEBI" id="CHEBI:29034"/>
        <dbReference type="ChEBI" id="CHEBI:33542"/>
        <dbReference type="ChEBI" id="CHEBI:61963"/>
        <dbReference type="ChEBI" id="CHEBI:140664"/>
        <dbReference type="EC" id="2.8.5.2"/>
    </reaction>
</comment>
<evidence type="ECO:0000256" key="1">
    <source>
        <dbReference type="ARBA" id="ARBA00004418"/>
    </source>
</evidence>
<dbReference type="GO" id="GO:0070069">
    <property type="term" value="C:cytochrome complex"/>
    <property type="evidence" value="ECO:0007669"/>
    <property type="project" value="InterPro"/>
</dbReference>
<evidence type="ECO:0000256" key="15">
    <source>
        <dbReference type="PIRSR" id="PIRSR038455-1"/>
    </source>
</evidence>
<evidence type="ECO:0000313" key="20">
    <source>
        <dbReference type="EMBL" id="QFG35249.1"/>
    </source>
</evidence>
<evidence type="ECO:0000313" key="25">
    <source>
        <dbReference type="Proteomes" id="UP000509322"/>
    </source>
</evidence>
<evidence type="ECO:0000256" key="14">
    <source>
        <dbReference type="PIRNR" id="PIRNR038455"/>
    </source>
</evidence>
<keyword evidence="3 14" id="KW-0813">Transport</keyword>
<feature type="domain" description="Cytochrome c" evidence="19">
    <location>
        <begin position="78"/>
        <end position="171"/>
    </location>
</feature>
<evidence type="ECO:0000256" key="4">
    <source>
        <dbReference type="ARBA" id="ARBA00022617"/>
    </source>
</evidence>
<dbReference type="GO" id="GO:0042597">
    <property type="term" value="C:periplasmic space"/>
    <property type="evidence" value="ECO:0007669"/>
    <property type="project" value="UniProtKB-SubCell"/>
</dbReference>
<sequence length="290" mass="31748">MPRFTKTKGTLAATALGLALAGAAFADPVEDGLVIETDSGPVEIVTKTAPPAFLADTFDTIYSGWHFRDDSTRDLERDDFDNPAMVFVDRGLDKWNAAMGVNGESCASCHQGPESMAGLRAVMPRVDEHTGKLMIMEDYVNACVTERMGLEKWGVTSDNMKDMLSLISLQSRGMAVNVKIDGPAAPYWEHGKEIYYTRYGQLEMSCANCHEDNAGNMIRADHLSQGQINGFPTYRLKDSGMVTAQHRFVGCVRDTRAETFKAGSDDFKALELYVASRGNGLSVEGVSVRH</sequence>
<feature type="binding site" description="covalent" evidence="16">
    <location>
        <position position="206"/>
    </location>
    <ligand>
        <name>heme c</name>
        <dbReference type="ChEBI" id="CHEBI:61717"/>
        <label>2</label>
    </ligand>
</feature>
<evidence type="ECO:0000256" key="12">
    <source>
        <dbReference type="ARBA" id="ARBA00048077"/>
    </source>
</evidence>
<dbReference type="OrthoDB" id="7916986at2"/>
<evidence type="ECO:0000313" key="23">
    <source>
        <dbReference type="Proteomes" id="UP000273626"/>
    </source>
</evidence>
<dbReference type="EMBL" id="RBLI01000002">
    <property type="protein sequence ID" value="RKS44558.1"/>
    <property type="molecule type" value="Genomic_DNA"/>
</dbReference>
<feature type="binding site" description="covalent" evidence="16">
    <location>
        <position position="209"/>
    </location>
    <ligand>
        <name>heme c</name>
        <dbReference type="ChEBI" id="CHEBI:61717"/>
        <label>2</label>
    </ligand>
</feature>
<evidence type="ECO:0000313" key="21">
    <source>
        <dbReference type="EMBL" id="QLH13488.1"/>
    </source>
</evidence>
<dbReference type="GO" id="GO:0046872">
    <property type="term" value="F:metal ion binding"/>
    <property type="evidence" value="ECO:0007669"/>
    <property type="project" value="UniProtKB-KW"/>
</dbReference>
<name>A0A1I5IP77_PARPN</name>
<keyword evidence="7 18" id="KW-0732">Signal</keyword>
<protein>
    <recommendedName>
        <fullName evidence="14">SoxAX cytochrome complex subunit A</fullName>
        <ecNumber evidence="14">2.8.5.2</ecNumber>
    </recommendedName>
    <alternativeName>
        <fullName evidence="14">Protein SoxA</fullName>
    </alternativeName>
    <alternativeName>
        <fullName evidence="14">Sulfur oxidizing protein A</fullName>
    </alternativeName>
    <alternativeName>
        <fullName evidence="14">Thiosulfate-oxidizing multienzyme system protein SoxA</fullName>
    </alternativeName>
</protein>
<feature type="binding site" evidence="16">
    <location>
        <position position="247"/>
    </location>
    <ligand>
        <name>substrate</name>
    </ligand>
</feature>
<gene>
    <name evidence="20" type="primary">soxA</name>
    <name evidence="22" type="ORF">BDE18_3407</name>
    <name evidence="20" type="ORF">ESD82_03395</name>
    <name evidence="21" type="ORF">HYQ43_04195</name>
</gene>
<keyword evidence="5 14" id="KW-0808">Transferase</keyword>
<dbReference type="GeneID" id="51369589"/>
<comment type="function">
    <text evidence="14">C-type diheme cytochrome, which is part of the SoxAX cytochrome complex involved in sulfur oxidation. The SoxAX complex catalyzes the formation of a heterodisulfide bond between the conserved cysteine residue on a sulfur carrier SoxYZ complex subunit SoxY and thiosulfate or other inorganic sulfur substrates. This leads to the liberation of two electrons, which may be transferred from the SoxAX complex to another cytochrome c that then channels them into the respiratory electron transport chain. Some electrons may be used for reductive CO(2) fixation.</text>
</comment>
<reference evidence="22 23" key="1">
    <citation type="submission" date="2018-10" db="EMBL/GenBank/DDBJ databases">
        <title>Genomic Encyclopedia of Archaeal and Bacterial Type Strains, Phase II (KMG-II): from individual species to whole genera.</title>
        <authorList>
            <person name="Goeker M."/>
        </authorList>
    </citation>
    <scope>NUCLEOTIDE SEQUENCE [LARGE SCALE GENOMIC DNA]</scope>
    <source>
        <strain evidence="23">ATCC 35512 / DSM 2944 / CIP 106514 / LMD 82.5 / NBRC 102493 / NCCB 82005 / GB17</strain>
        <strain evidence="22">DSM 2944</strain>
    </source>
</reference>
<accession>A0A1I5IP77</accession>
<evidence type="ECO:0000256" key="10">
    <source>
        <dbReference type="ARBA" id="ARBA00023004"/>
    </source>
</evidence>
<comment type="catalytic activity">
    <reaction evidence="12 14">
        <text>L-cysteinyl-[SoxY protein] + thiosulfate + 2 Fe(III)-[cytochrome c] = S-sulfosulfanyl-L-cysteinyl-[SoxY protein] + 2 Fe(II)-[cytochrome c] + 2 H(+)</text>
        <dbReference type="Rhea" id="RHEA:56720"/>
        <dbReference type="Rhea" id="RHEA-COMP:10350"/>
        <dbReference type="Rhea" id="RHEA-COMP:14328"/>
        <dbReference type="Rhea" id="RHEA-COMP:14399"/>
        <dbReference type="Rhea" id="RHEA-COMP:14691"/>
        <dbReference type="ChEBI" id="CHEBI:15378"/>
        <dbReference type="ChEBI" id="CHEBI:29033"/>
        <dbReference type="ChEBI" id="CHEBI:29034"/>
        <dbReference type="ChEBI" id="CHEBI:29950"/>
        <dbReference type="ChEBI" id="CHEBI:33542"/>
        <dbReference type="ChEBI" id="CHEBI:139321"/>
        <dbReference type="EC" id="2.8.5.2"/>
    </reaction>
</comment>
<evidence type="ECO:0000256" key="18">
    <source>
        <dbReference type="SAM" id="SignalP"/>
    </source>
</evidence>
<dbReference type="InterPro" id="IPR036909">
    <property type="entry name" value="Cyt_c-like_dom_sf"/>
</dbReference>
<evidence type="ECO:0000313" key="22">
    <source>
        <dbReference type="EMBL" id="RKS44558.1"/>
    </source>
</evidence>
<evidence type="ECO:0000313" key="24">
    <source>
        <dbReference type="Proteomes" id="UP000326453"/>
    </source>
</evidence>
<dbReference type="Pfam" id="PF21342">
    <property type="entry name" value="SoxA-TsdA_cyt-c"/>
    <property type="match status" value="2"/>
</dbReference>
<proteinExistence type="inferred from homology"/>
<evidence type="ECO:0000256" key="2">
    <source>
        <dbReference type="ARBA" id="ARBA00011530"/>
    </source>
</evidence>
<evidence type="ECO:0000256" key="11">
    <source>
        <dbReference type="ARBA" id="ARBA00025746"/>
    </source>
</evidence>
<feature type="signal peptide" evidence="18">
    <location>
        <begin position="1"/>
        <end position="26"/>
    </location>
</feature>
<dbReference type="KEGG" id="ppan:ESD82_03395"/>
<evidence type="ECO:0000256" key="6">
    <source>
        <dbReference type="ARBA" id="ARBA00022723"/>
    </source>
</evidence>
<dbReference type="EC" id="2.8.5.2" evidence="14"/>
<evidence type="ECO:0000256" key="17">
    <source>
        <dbReference type="PIRSR" id="PIRSR038455-3"/>
    </source>
</evidence>
<dbReference type="Proteomes" id="UP000326453">
    <property type="component" value="Chromosome 2"/>
</dbReference>
<evidence type="ECO:0000256" key="7">
    <source>
        <dbReference type="ARBA" id="ARBA00022729"/>
    </source>
</evidence>